<dbReference type="RefSeq" id="WP_111062061.1">
    <property type="nucleotide sequence ID" value="NZ_JBHUCU010000002.1"/>
</dbReference>
<accession>A0A2W1N2Y6</accession>
<comment type="caution">
    <text evidence="1">The sequence shown here is derived from an EMBL/GenBank/DDBJ whole genome shotgun (WGS) entry which is preliminary data.</text>
</comment>
<sequence length="174" mass="20017">MDLETLILSKNSKEVWNQVATIAIESPNRITEIIDFFESDNIFLVQRSTQIMSKIHDKRPDLLAPYFMRLINGLAKAQKDAYKRNVLRIFQSAQIPEAGTTLLFDKALTYIQNKEEAIAIQAFSFTVLRKICETYPELASEVKDNIELILLENKSAGIQNRGRKEVNRLKKLMI</sequence>
<keyword evidence="2" id="KW-1185">Reference proteome</keyword>
<reference evidence="1 2" key="1">
    <citation type="submission" date="2018-06" db="EMBL/GenBank/DDBJ databases">
        <title>The draft genome sequence of Crocinitomix sp. SM1701.</title>
        <authorList>
            <person name="Zhang X."/>
        </authorList>
    </citation>
    <scope>NUCLEOTIDE SEQUENCE [LARGE SCALE GENOMIC DNA]</scope>
    <source>
        <strain evidence="1 2">SM1701</strain>
    </source>
</reference>
<dbReference type="Proteomes" id="UP000249248">
    <property type="component" value="Unassembled WGS sequence"/>
</dbReference>
<evidence type="ECO:0000313" key="1">
    <source>
        <dbReference type="EMBL" id="PZE17910.1"/>
    </source>
</evidence>
<gene>
    <name evidence="1" type="ORF">DNU06_04640</name>
</gene>
<proteinExistence type="predicted"/>
<protein>
    <submittedName>
        <fullName evidence="1">Uncharacterized protein</fullName>
    </submittedName>
</protein>
<dbReference type="OrthoDB" id="1433976at2"/>
<name>A0A2W1N2Y6_9FLAO</name>
<dbReference type="EMBL" id="QKSB01000002">
    <property type="protein sequence ID" value="PZE17910.1"/>
    <property type="molecule type" value="Genomic_DNA"/>
</dbReference>
<dbReference type="AlphaFoldDB" id="A0A2W1N2Y6"/>
<organism evidence="1 2">
    <name type="scientific">Putridiphycobacter roseus</name>
    <dbReference type="NCBI Taxonomy" id="2219161"/>
    <lineage>
        <taxon>Bacteria</taxon>
        <taxon>Pseudomonadati</taxon>
        <taxon>Bacteroidota</taxon>
        <taxon>Flavobacteriia</taxon>
        <taxon>Flavobacteriales</taxon>
        <taxon>Crocinitomicaceae</taxon>
        <taxon>Putridiphycobacter</taxon>
    </lineage>
</organism>
<evidence type="ECO:0000313" key="2">
    <source>
        <dbReference type="Proteomes" id="UP000249248"/>
    </source>
</evidence>